<dbReference type="OrthoDB" id="7177610at2"/>
<dbReference type="CDD" id="cd07731">
    <property type="entry name" value="ComA-like_MBL-fold"/>
    <property type="match status" value="1"/>
</dbReference>
<keyword evidence="5" id="KW-0479">Metal-binding</keyword>
<dbReference type="PROSITE" id="PS00743">
    <property type="entry name" value="BETA_LACTAMASE_B_1"/>
    <property type="match status" value="1"/>
</dbReference>
<feature type="transmembrane region" description="Helical" evidence="11">
    <location>
        <begin position="507"/>
        <end position="526"/>
    </location>
</feature>
<dbReference type="InterPro" id="IPR001279">
    <property type="entry name" value="Metallo-B-lactamas"/>
</dbReference>
<dbReference type="SMART" id="SM00849">
    <property type="entry name" value="Lactamase_B"/>
    <property type="match status" value="1"/>
</dbReference>
<evidence type="ECO:0000256" key="11">
    <source>
        <dbReference type="SAM" id="Phobius"/>
    </source>
</evidence>
<feature type="transmembrane region" description="Helical" evidence="11">
    <location>
        <begin position="258"/>
        <end position="280"/>
    </location>
</feature>
<accession>A0A1H0KAG1</accession>
<keyword evidence="14" id="KW-1185">Reference proteome</keyword>
<reference evidence="14" key="1">
    <citation type="submission" date="2016-10" db="EMBL/GenBank/DDBJ databases">
        <authorList>
            <person name="Varghese N."/>
            <person name="Submissions S."/>
        </authorList>
    </citation>
    <scope>NUCLEOTIDE SEQUENCE [LARGE SCALE GENOMIC DNA]</scope>
    <source>
        <strain evidence="14">IBRC-M 10655</strain>
    </source>
</reference>
<keyword evidence="4 11" id="KW-0812">Transmembrane</keyword>
<evidence type="ECO:0000259" key="12">
    <source>
        <dbReference type="SMART" id="SM00849"/>
    </source>
</evidence>
<keyword evidence="9 11" id="KW-0472">Membrane</keyword>
<dbReference type="Pfam" id="PF03772">
    <property type="entry name" value="Competence"/>
    <property type="match status" value="1"/>
</dbReference>
<dbReference type="InterPro" id="IPR036866">
    <property type="entry name" value="RibonucZ/Hydroxyglut_hydro"/>
</dbReference>
<dbReference type="GO" id="GO:0017001">
    <property type="term" value="P:antibiotic catabolic process"/>
    <property type="evidence" value="ECO:0007669"/>
    <property type="project" value="InterPro"/>
</dbReference>
<dbReference type="Pfam" id="PF00753">
    <property type="entry name" value="Lactamase_B"/>
    <property type="match status" value="1"/>
</dbReference>
<protein>
    <submittedName>
        <fullName evidence="13">Competence protein ComEC</fullName>
    </submittedName>
</protein>
<feature type="transmembrane region" description="Helical" evidence="11">
    <location>
        <begin position="421"/>
        <end position="444"/>
    </location>
</feature>
<dbReference type="InterPro" id="IPR001018">
    <property type="entry name" value="Beta-lactamase_class-B_CS"/>
</dbReference>
<dbReference type="SUPFAM" id="SSF56281">
    <property type="entry name" value="Metallo-hydrolase/oxidoreductase"/>
    <property type="match status" value="1"/>
</dbReference>
<dbReference type="InterPro" id="IPR052159">
    <property type="entry name" value="Competence_DNA_uptake"/>
</dbReference>
<dbReference type="RefSeq" id="WP_091372378.1">
    <property type="nucleotide sequence ID" value="NZ_FNDV01000002.1"/>
</dbReference>
<name>A0A1H0KAG1_9PSEU</name>
<dbReference type="Proteomes" id="UP000199651">
    <property type="component" value="Unassembled WGS sequence"/>
</dbReference>
<proteinExistence type="predicted"/>
<evidence type="ECO:0000256" key="6">
    <source>
        <dbReference type="ARBA" id="ARBA00022801"/>
    </source>
</evidence>
<evidence type="ECO:0000256" key="2">
    <source>
        <dbReference type="ARBA" id="ARBA00004651"/>
    </source>
</evidence>
<dbReference type="PANTHER" id="PTHR30619:SF1">
    <property type="entry name" value="RECOMBINATION PROTEIN 2"/>
    <property type="match status" value="1"/>
</dbReference>
<feature type="region of interest" description="Disordered" evidence="10">
    <location>
        <begin position="772"/>
        <end position="792"/>
    </location>
</feature>
<sequence length="889" mass="91604">MPPSPVRPHATHDWRLILAAVALWLSAALGLLVHWVCTVVVGGVMLLAAIAILAVVPRTKRQVSPGGWPVRQAAWPLLLCGVLALWPVTGQIRDAATDPLHELAARGQAVVLHVEVRERPKPVRTAGFGGMQPGIGSVVIPATVVGAEGVDSHAQVLVLAPVEPWSHLLPGQTLTARGTLAPAASGQLTVAVLRVRGPPTSVGAAPGWQQTADSLRAGLRRAAGVLDAEAAGLLPALIVGDTDGLSPTVVDEFRVAGLAHLLAVSGANLAIVCLTILFLLRAVRAGPYGSAAGALLGLVGFVILAGPEPSVLRAGVMGAVGLLALALGRDRSALPALGTAVIVLVAVDPGMATAFGFVLSVLATGALVLLAPRWADALARRRVPRGLAEALAVPAAAHVVTAPVVAGMSGQLSLIAVAANLVVAPVIAPATVLGVLAAVVMRVWPWAAHWCVRLAGPELDWVITVARHAADFPGAAVAWPDGWWGGALLVVVVIAIAVAWRSRRGRSVLALALVAVLVVVVPVRVLTPGWPPADWAAVACDVGQGDAIALAAGEADRAVVVDTGPEAGPVDDCLDRLGVTRVPLVILSHLHADHVGGLAGVLSGRSVGAIAVGSGRTPDWAWRQVRREAEQAGVPLVDLAGGQRLSWPSLTIEVLSHNRKERADDETTGTAINNRSLVFRASTAAGRVLLTGDVELAAQADLISSQVDISADVVKVPHHGSRTTSPEFLAAVGARVALVSVGARNRYGHPSPRTMEVLRDLGTLVARTDREGDSAVVPGPGIRRRGARGPPGSRCWAPVWGGSQAGFAGCLFGRLAGWPAGAGCLFGWFALIRGPRQMGLARAQKVGTVQPTRAESLGPFAPNQGEPPKQAVLFCPLRSVDGGINRQAW</sequence>
<evidence type="ECO:0000313" key="13">
    <source>
        <dbReference type="EMBL" id="SDO52740.1"/>
    </source>
</evidence>
<dbReference type="STRING" id="504798.SAMN05421871_102648"/>
<dbReference type="PANTHER" id="PTHR30619">
    <property type="entry name" value="DNA INTERNALIZATION/COMPETENCE PROTEIN COMEC/REC2"/>
    <property type="match status" value="1"/>
</dbReference>
<evidence type="ECO:0000256" key="7">
    <source>
        <dbReference type="ARBA" id="ARBA00022833"/>
    </source>
</evidence>
<keyword evidence="6" id="KW-0378">Hydrolase</keyword>
<dbReference type="InterPro" id="IPR035681">
    <property type="entry name" value="ComA-like_MBL"/>
</dbReference>
<comment type="cofactor">
    <cofactor evidence="1">
        <name>Zn(2+)</name>
        <dbReference type="ChEBI" id="CHEBI:29105"/>
    </cofactor>
</comment>
<feature type="transmembrane region" description="Helical" evidence="11">
    <location>
        <begin position="12"/>
        <end position="33"/>
    </location>
</feature>
<dbReference type="GO" id="GO:0008270">
    <property type="term" value="F:zinc ion binding"/>
    <property type="evidence" value="ECO:0007669"/>
    <property type="project" value="InterPro"/>
</dbReference>
<organism evidence="13 14">
    <name type="scientific">Actinokineospora alba</name>
    <dbReference type="NCBI Taxonomy" id="504798"/>
    <lineage>
        <taxon>Bacteria</taxon>
        <taxon>Bacillati</taxon>
        <taxon>Actinomycetota</taxon>
        <taxon>Actinomycetes</taxon>
        <taxon>Pseudonocardiales</taxon>
        <taxon>Pseudonocardiaceae</taxon>
        <taxon>Actinokineospora</taxon>
    </lineage>
</organism>
<feature type="transmembrane region" description="Helical" evidence="11">
    <location>
        <begin position="311"/>
        <end position="328"/>
    </location>
</feature>
<evidence type="ECO:0000256" key="3">
    <source>
        <dbReference type="ARBA" id="ARBA00022475"/>
    </source>
</evidence>
<evidence type="ECO:0000256" key="8">
    <source>
        <dbReference type="ARBA" id="ARBA00022989"/>
    </source>
</evidence>
<feature type="transmembrane region" description="Helical" evidence="11">
    <location>
        <begin position="340"/>
        <end position="371"/>
    </location>
</feature>
<dbReference type="GO" id="GO:0005886">
    <property type="term" value="C:plasma membrane"/>
    <property type="evidence" value="ECO:0007669"/>
    <property type="project" value="UniProtKB-SubCell"/>
</dbReference>
<dbReference type="NCBIfam" id="TIGR00360">
    <property type="entry name" value="ComEC_N-term"/>
    <property type="match status" value="1"/>
</dbReference>
<evidence type="ECO:0000256" key="5">
    <source>
        <dbReference type="ARBA" id="ARBA00022723"/>
    </source>
</evidence>
<dbReference type="EMBL" id="FNJB01000003">
    <property type="protein sequence ID" value="SDO52740.1"/>
    <property type="molecule type" value="Genomic_DNA"/>
</dbReference>
<feature type="transmembrane region" description="Helical" evidence="11">
    <location>
        <begin position="287"/>
        <end position="305"/>
    </location>
</feature>
<evidence type="ECO:0000256" key="1">
    <source>
        <dbReference type="ARBA" id="ARBA00001947"/>
    </source>
</evidence>
<feature type="transmembrane region" description="Helical" evidence="11">
    <location>
        <begin position="68"/>
        <end position="88"/>
    </location>
</feature>
<keyword evidence="3" id="KW-1003">Cell membrane</keyword>
<dbReference type="InterPro" id="IPR004477">
    <property type="entry name" value="ComEC_N"/>
</dbReference>
<comment type="subcellular location">
    <subcellularLocation>
        <location evidence="2">Cell membrane</location>
        <topology evidence="2">Multi-pass membrane protein</topology>
    </subcellularLocation>
</comment>
<gene>
    <name evidence="13" type="ORF">SAMN05192558_103401</name>
</gene>
<dbReference type="AlphaFoldDB" id="A0A1H0KAG1"/>
<keyword evidence="8 11" id="KW-1133">Transmembrane helix</keyword>
<evidence type="ECO:0000256" key="9">
    <source>
        <dbReference type="ARBA" id="ARBA00023136"/>
    </source>
</evidence>
<evidence type="ECO:0000313" key="14">
    <source>
        <dbReference type="Proteomes" id="UP000199651"/>
    </source>
</evidence>
<dbReference type="GO" id="GO:0008800">
    <property type="term" value="F:beta-lactamase activity"/>
    <property type="evidence" value="ECO:0007669"/>
    <property type="project" value="InterPro"/>
</dbReference>
<feature type="transmembrane region" description="Helical" evidence="11">
    <location>
        <begin position="482"/>
        <end position="500"/>
    </location>
</feature>
<feature type="domain" description="Metallo-beta-lactamase" evidence="12">
    <location>
        <begin position="544"/>
        <end position="744"/>
    </location>
</feature>
<feature type="transmembrane region" description="Helical" evidence="11">
    <location>
        <begin position="39"/>
        <end position="56"/>
    </location>
</feature>
<evidence type="ECO:0000256" key="4">
    <source>
        <dbReference type="ARBA" id="ARBA00022692"/>
    </source>
</evidence>
<evidence type="ECO:0000256" key="10">
    <source>
        <dbReference type="SAM" id="MobiDB-lite"/>
    </source>
</evidence>
<keyword evidence="7" id="KW-0862">Zinc</keyword>
<dbReference type="Gene3D" id="3.60.15.10">
    <property type="entry name" value="Ribonuclease Z/Hydroxyacylglutathione hydrolase-like"/>
    <property type="match status" value="1"/>
</dbReference>